<dbReference type="Pfam" id="PF07730">
    <property type="entry name" value="HisKA_3"/>
    <property type="match status" value="1"/>
</dbReference>
<gene>
    <name evidence="6" type="ORF">HD597_012539</name>
</gene>
<dbReference type="SUPFAM" id="SSF55874">
    <property type="entry name" value="ATPase domain of HSP90 chaperone/DNA topoisomerase II/histidine kinase"/>
    <property type="match status" value="1"/>
</dbReference>
<feature type="transmembrane region" description="Helical" evidence="4">
    <location>
        <begin position="77"/>
        <end position="95"/>
    </location>
</feature>
<accession>A0A9X2GU10</accession>
<keyword evidence="4" id="KW-0812">Transmembrane</keyword>
<dbReference type="AlphaFoldDB" id="A0A9X2GU10"/>
<dbReference type="GO" id="GO:0016020">
    <property type="term" value="C:membrane"/>
    <property type="evidence" value="ECO:0007669"/>
    <property type="project" value="InterPro"/>
</dbReference>
<dbReference type="InterPro" id="IPR036890">
    <property type="entry name" value="HATPase_C_sf"/>
</dbReference>
<reference evidence="6" key="1">
    <citation type="submission" date="2022-06" db="EMBL/GenBank/DDBJ databases">
        <title>Sequencing the genomes of 1000 actinobacteria strains.</title>
        <authorList>
            <person name="Klenk H.-P."/>
        </authorList>
    </citation>
    <scope>NUCLEOTIDE SEQUENCE</scope>
    <source>
        <strain evidence="6">DSM 46694</strain>
    </source>
</reference>
<feature type="transmembrane region" description="Helical" evidence="4">
    <location>
        <begin position="16"/>
        <end position="38"/>
    </location>
</feature>
<evidence type="ECO:0000259" key="5">
    <source>
        <dbReference type="Pfam" id="PF07730"/>
    </source>
</evidence>
<feature type="transmembrane region" description="Helical" evidence="4">
    <location>
        <begin position="327"/>
        <end position="348"/>
    </location>
</feature>
<feature type="transmembrane region" description="Helical" evidence="4">
    <location>
        <begin position="297"/>
        <end position="315"/>
    </location>
</feature>
<keyword evidence="4" id="KW-1133">Transmembrane helix</keyword>
<dbReference type="GO" id="GO:0000155">
    <property type="term" value="F:phosphorelay sensor kinase activity"/>
    <property type="evidence" value="ECO:0007669"/>
    <property type="project" value="InterPro"/>
</dbReference>
<feature type="transmembrane region" description="Helical" evidence="4">
    <location>
        <begin position="50"/>
        <end position="71"/>
    </location>
</feature>
<evidence type="ECO:0000256" key="2">
    <source>
        <dbReference type="ARBA" id="ARBA00022777"/>
    </source>
</evidence>
<keyword evidence="7" id="KW-1185">Reference proteome</keyword>
<dbReference type="CDD" id="cd16917">
    <property type="entry name" value="HATPase_UhpB-NarQ-NarX-like"/>
    <property type="match status" value="1"/>
</dbReference>
<evidence type="ECO:0000313" key="7">
    <source>
        <dbReference type="Proteomes" id="UP001139648"/>
    </source>
</evidence>
<organism evidence="6 7">
    <name type="scientific">Nonomuraea thailandensis</name>
    <dbReference type="NCBI Taxonomy" id="1188745"/>
    <lineage>
        <taxon>Bacteria</taxon>
        <taxon>Bacillati</taxon>
        <taxon>Actinomycetota</taxon>
        <taxon>Actinomycetes</taxon>
        <taxon>Streptosporangiales</taxon>
        <taxon>Streptosporangiaceae</taxon>
        <taxon>Nonomuraea</taxon>
    </lineage>
</organism>
<comment type="caution">
    <text evidence="6">The sequence shown here is derived from an EMBL/GenBank/DDBJ whole genome shotgun (WGS) entry which is preliminary data.</text>
</comment>
<evidence type="ECO:0000256" key="1">
    <source>
        <dbReference type="ARBA" id="ARBA00022679"/>
    </source>
</evidence>
<evidence type="ECO:0000256" key="3">
    <source>
        <dbReference type="ARBA" id="ARBA00023012"/>
    </source>
</evidence>
<keyword evidence="3" id="KW-0902">Two-component regulatory system</keyword>
<sequence length="640" mass="68295">MCILQIEGAGVDRRPWLATAMAAVVLLGLLVARLVFLYTADTTPGGLGAAGRAIAVASIVTLAALHALVMLRPGSRTRWLLVAEAVLVFAPYPACGAAWGPIAGVLGSAVLLTLAAPASWLVFALVLLADTAARIVFGPDEPWMVPIGWLFVDLNVGLTLFAMARLADRVRRESAQRRRLVALAVTRDRLSTASLLRSGIGTDLSAVIRLARRAGRAELTEITERARRSLAAAREIAMAQRELGEARRGGDEAPPAGPPVPVMFRFCWWTLLFVVLNHHELVISNLAELQPPGDARGWALVGAAVAALTALQLYHGLPRRDGSMPRAWRWAMAAQVAILLVMLLRLGMLASSAVLPLLGTVAARARAPWSWLLAGLGLAGMLALPIPHGFADRPYFAAAGVVTVLEMYALYRLPEVARRLNETGAELARMAVLQERLRVARDVHDLLGAGLSAIRLKAELALRLLAGQPERAREEARGIGAVAERTLGEVRSITGRPAELTFLDELGATRALLEAAGIRLSADVRTLPPLLPGTDALLATVLREAATNVVRHSAARACQVEARVRGGRMRLRITNDGARPPATGLRRGTGLDNLSARAEEAGGRLTAGLPGERLTAGRREDADDVFVLTLDVPVRARVPT</sequence>
<keyword evidence="4" id="KW-0472">Membrane</keyword>
<dbReference type="GO" id="GO:0046983">
    <property type="term" value="F:protein dimerization activity"/>
    <property type="evidence" value="ECO:0007669"/>
    <property type="project" value="InterPro"/>
</dbReference>
<feature type="transmembrane region" description="Helical" evidence="4">
    <location>
        <begin position="369"/>
        <end position="388"/>
    </location>
</feature>
<dbReference type="Gene3D" id="3.30.565.10">
    <property type="entry name" value="Histidine kinase-like ATPase, C-terminal domain"/>
    <property type="match status" value="1"/>
</dbReference>
<dbReference type="PANTHER" id="PTHR24421">
    <property type="entry name" value="NITRATE/NITRITE SENSOR PROTEIN NARX-RELATED"/>
    <property type="match status" value="1"/>
</dbReference>
<dbReference type="RefSeq" id="WP_253758869.1">
    <property type="nucleotide sequence ID" value="NZ_BAABKA010000055.1"/>
</dbReference>
<feature type="transmembrane region" description="Helical" evidence="4">
    <location>
        <begin position="147"/>
        <end position="167"/>
    </location>
</feature>
<keyword evidence="2 6" id="KW-0418">Kinase</keyword>
<dbReference type="Gene3D" id="1.20.5.1930">
    <property type="match status" value="1"/>
</dbReference>
<feature type="transmembrane region" description="Helical" evidence="4">
    <location>
        <begin position="102"/>
        <end position="127"/>
    </location>
</feature>
<proteinExistence type="predicted"/>
<dbReference type="InterPro" id="IPR050482">
    <property type="entry name" value="Sensor_HK_TwoCompSys"/>
</dbReference>
<feature type="domain" description="Signal transduction histidine kinase subgroup 3 dimerisation and phosphoacceptor" evidence="5">
    <location>
        <begin position="435"/>
        <end position="494"/>
    </location>
</feature>
<dbReference type="Proteomes" id="UP001139648">
    <property type="component" value="Unassembled WGS sequence"/>
</dbReference>
<protein>
    <submittedName>
        <fullName evidence="6">Signal transduction histidine kinase</fullName>
    </submittedName>
</protein>
<evidence type="ECO:0000256" key="4">
    <source>
        <dbReference type="SAM" id="Phobius"/>
    </source>
</evidence>
<dbReference type="EMBL" id="JAMZEB010000002">
    <property type="protein sequence ID" value="MCP2365519.1"/>
    <property type="molecule type" value="Genomic_DNA"/>
</dbReference>
<keyword evidence="1" id="KW-0808">Transferase</keyword>
<name>A0A9X2GU10_9ACTN</name>
<evidence type="ECO:0000313" key="6">
    <source>
        <dbReference type="EMBL" id="MCP2365519.1"/>
    </source>
</evidence>
<dbReference type="InterPro" id="IPR011712">
    <property type="entry name" value="Sig_transdc_His_kin_sub3_dim/P"/>
</dbReference>